<accession>A0AB39T8M1</accession>
<organism evidence="1">
    <name type="scientific">Streptomyces sp. R44</name>
    <dbReference type="NCBI Taxonomy" id="3238633"/>
    <lineage>
        <taxon>Bacteria</taxon>
        <taxon>Bacillati</taxon>
        <taxon>Actinomycetota</taxon>
        <taxon>Actinomycetes</taxon>
        <taxon>Kitasatosporales</taxon>
        <taxon>Streptomycetaceae</taxon>
        <taxon>Streptomyces</taxon>
    </lineage>
</organism>
<dbReference type="RefSeq" id="WP_369147739.1">
    <property type="nucleotide sequence ID" value="NZ_CP163444.1"/>
</dbReference>
<name>A0AB39T8M1_9ACTN</name>
<dbReference type="Gene3D" id="2.130.10.10">
    <property type="entry name" value="YVTN repeat-like/Quinoprotein amine dehydrogenase"/>
    <property type="match status" value="1"/>
</dbReference>
<gene>
    <name evidence="1" type="ORF">AB5J54_33900</name>
</gene>
<evidence type="ECO:0000313" key="1">
    <source>
        <dbReference type="EMBL" id="XDQ75217.1"/>
    </source>
</evidence>
<sequence length="234" mass="24544">MADASAGRAVVHDRQGTLIALDLETGAVLWRHGRALRPCAIVGGNVVALRVGASPALEVELLDVGEGTELWTSPALALPPWAHPTLQDSPEFTVDTAEVQDPLVIRWTARALYRGGAPPGPEVAGSRPREAHGALRIDLATPSVEPLAVRATEADTEADAVADTEVPAPPQPPLPADVLAYGQVGGLRMELTVRAGSGGEDAVVLRAVDARTAAAVWEVVLDETAESRPRRLRP</sequence>
<dbReference type="InterPro" id="IPR015943">
    <property type="entry name" value="WD40/YVTN_repeat-like_dom_sf"/>
</dbReference>
<protein>
    <submittedName>
        <fullName evidence="1">PQQ-binding-like beta-propeller repeat protein</fullName>
    </submittedName>
</protein>
<dbReference type="AlphaFoldDB" id="A0AB39T8M1"/>
<proteinExistence type="predicted"/>
<dbReference type="InterPro" id="IPR011047">
    <property type="entry name" value="Quinoprotein_ADH-like_sf"/>
</dbReference>
<reference evidence="1" key="1">
    <citation type="submission" date="2024-07" db="EMBL/GenBank/DDBJ databases">
        <authorList>
            <person name="Yu S.T."/>
        </authorList>
    </citation>
    <scope>NUCLEOTIDE SEQUENCE</scope>
    <source>
        <strain evidence="1">R44</strain>
    </source>
</reference>
<dbReference type="EMBL" id="CP163444">
    <property type="protein sequence ID" value="XDQ75217.1"/>
    <property type="molecule type" value="Genomic_DNA"/>
</dbReference>
<dbReference type="SUPFAM" id="SSF50998">
    <property type="entry name" value="Quinoprotein alcohol dehydrogenase-like"/>
    <property type="match status" value="1"/>
</dbReference>